<keyword evidence="3" id="KW-0998">Cell outer membrane</keyword>
<dbReference type="Proteomes" id="UP000198393">
    <property type="component" value="Unassembled WGS sequence"/>
</dbReference>
<dbReference type="SUPFAM" id="SSF48452">
    <property type="entry name" value="TPR-like"/>
    <property type="match status" value="1"/>
</dbReference>
<dbReference type="InterPro" id="IPR018392">
    <property type="entry name" value="LysM"/>
</dbReference>
<evidence type="ECO:0000256" key="1">
    <source>
        <dbReference type="ARBA" id="ARBA00004442"/>
    </source>
</evidence>
<dbReference type="PROSITE" id="PS50005">
    <property type="entry name" value="TPR"/>
    <property type="match status" value="1"/>
</dbReference>
<dbReference type="InterPro" id="IPR006664">
    <property type="entry name" value="OMP_bac"/>
</dbReference>
<dbReference type="PANTHER" id="PTHR30329">
    <property type="entry name" value="STATOR ELEMENT OF FLAGELLAR MOTOR COMPLEX"/>
    <property type="match status" value="1"/>
</dbReference>
<dbReference type="PRINTS" id="PR01021">
    <property type="entry name" value="OMPADOMAIN"/>
</dbReference>
<dbReference type="Gene3D" id="3.30.1330.60">
    <property type="entry name" value="OmpA-like domain"/>
    <property type="match status" value="1"/>
</dbReference>
<dbReference type="InterPro" id="IPR036737">
    <property type="entry name" value="OmpA-like_sf"/>
</dbReference>
<evidence type="ECO:0000256" key="4">
    <source>
        <dbReference type="PROSITE-ProRule" id="PRU00339"/>
    </source>
</evidence>
<dbReference type="EMBL" id="FZPD01000001">
    <property type="protein sequence ID" value="SNS41180.1"/>
    <property type="molecule type" value="Genomic_DNA"/>
</dbReference>
<dbReference type="SMART" id="SM00257">
    <property type="entry name" value="LysM"/>
    <property type="match status" value="2"/>
</dbReference>
<dbReference type="PROSITE" id="PS51123">
    <property type="entry name" value="OMPA_2"/>
    <property type="match status" value="1"/>
</dbReference>
<dbReference type="Pfam" id="PF07676">
    <property type="entry name" value="PD40"/>
    <property type="match status" value="1"/>
</dbReference>
<keyword evidence="4" id="KW-0802">TPR repeat</keyword>
<dbReference type="SUPFAM" id="SSF54106">
    <property type="entry name" value="LysM domain"/>
    <property type="match status" value="1"/>
</dbReference>
<evidence type="ECO:0000259" key="7">
    <source>
        <dbReference type="PROSITE" id="PS51782"/>
    </source>
</evidence>
<dbReference type="Pfam" id="PF14559">
    <property type="entry name" value="TPR_19"/>
    <property type="match status" value="1"/>
</dbReference>
<dbReference type="Gene3D" id="1.25.40.10">
    <property type="entry name" value="Tetratricopeptide repeat domain"/>
    <property type="match status" value="1"/>
</dbReference>
<evidence type="ECO:0000256" key="5">
    <source>
        <dbReference type="PROSITE-ProRule" id="PRU00473"/>
    </source>
</evidence>
<gene>
    <name evidence="8" type="ORF">SAMN05421640_0034</name>
</gene>
<dbReference type="InterPro" id="IPR011659">
    <property type="entry name" value="WD40"/>
</dbReference>
<organism evidence="8 9">
    <name type="scientific">Ekhidna lutea</name>
    <dbReference type="NCBI Taxonomy" id="447679"/>
    <lineage>
        <taxon>Bacteria</taxon>
        <taxon>Pseudomonadati</taxon>
        <taxon>Bacteroidota</taxon>
        <taxon>Cytophagia</taxon>
        <taxon>Cytophagales</taxon>
        <taxon>Reichenbachiellaceae</taxon>
        <taxon>Ekhidna</taxon>
    </lineage>
</organism>
<name>A0A239E8W7_EKHLU</name>
<dbReference type="CDD" id="cd07185">
    <property type="entry name" value="OmpA_C-like"/>
    <property type="match status" value="1"/>
</dbReference>
<dbReference type="SUPFAM" id="SSF82171">
    <property type="entry name" value="DPP6 N-terminal domain-like"/>
    <property type="match status" value="1"/>
</dbReference>
<evidence type="ECO:0000313" key="8">
    <source>
        <dbReference type="EMBL" id="SNS41180.1"/>
    </source>
</evidence>
<dbReference type="InterPro" id="IPR036779">
    <property type="entry name" value="LysM_dom_sf"/>
</dbReference>
<proteinExistence type="predicted"/>
<dbReference type="Pfam" id="PF01476">
    <property type="entry name" value="LysM"/>
    <property type="match status" value="1"/>
</dbReference>
<feature type="domain" description="OmpA-like" evidence="6">
    <location>
        <begin position="1106"/>
        <end position="1222"/>
    </location>
</feature>
<dbReference type="InterPro" id="IPR011990">
    <property type="entry name" value="TPR-like_helical_dom_sf"/>
</dbReference>
<accession>A0A239E8W7</accession>
<sequence length="1342" mass="152186">MGAWSQTNNRRASLVTKVADDYFKSDQYMNAIRHYKAALEENPSNIKAQYQLAECYRLTQDYESAEYYYESIGKEQDIRYPLAGFYYATMQKLKGRYDQSLKNFKDFRKFLVANDLHESEKYRYYYKQAKIEIDGCQLALNQITLVHPDHQFLPLEAPLNSEYNDYAAFTTGSDEILCLTSARSSGKGSLVDNQFGESFADLFRFKKQNGQWVEHDDGDRFEKVINTKYGDGSGSFNRERTKFYYTNCDEDLGEVCHIYMSRLEGGKWTEPKPLNLNINEYGFSSKHPNLTPGGDTLFYVSNREGGIGQLDIYMSINAGNENWGPPINLGPQINTPFNEVSPFYDPGERVLFFASNGHRGFGGFDIYIARGTKFESAEIYNAGIPFNSYRDDIFFFLGTGKGYLSSNREDGPGKFDIYGFTIRSKSDIISEVSTEGTIAGRNSLFTDDYNFDSSETEIINQIISRMLSSSVSDVDLILTERQLEVYNSLSEDDKERIDKIVNARVRKMTSNMIRSIRTEDDYYYQQLSTDKRRKVDNIVSAYLEQQGMGNSVNLNDDGFNFYSGVGTDEREKIDILISDRLKNAQDFKPATPTYNSFDTKEQKSLDGIAIKYLKQKRNLESISLDMSEKVFLRDNQEETANVSTAIRERLIGLSNEEKYRLVKEDRDFYETLTEEEREKLKSIATTFMLSDLSNFDQNVSNADLDVFKNKNTREQNQLDKLLLKQISNLANSSIYLTETTFSQSELQAALSSTSEETVDKLLEMRPELNDLQKSAVERFVKTAYDSYLSEAKPIFFDTTPTVVSTPGTTVAGADPSARLTSSDINQYEMLSESKRRVIDNVIALDYLVSEYSDRTVRLRDEQRLSKISREERVHIAALSKKVSGQEIKSNEQAYVRNAFTYYNNLSQDGKAFFNRVVLDKGLPKRNSRYVLPQSDAQARGSLSSSEQDLLERIKKFRFNNDRILTENLAVEAKDIDEEPVDIIALASSVPVDPTASEKILGAEDILASEELDEIKIELPIDKIDGYDEITISGKLLGATSGTPLSSYAITLIEFDNTKTTIEGYTNDAGEFEFQVAPDKYDLTFKKATSAESVVLENFNVEGRREKVSGIYTNATRAFFDVNSSELRPEVKILLDDVYQAFGKSGSKIEIESHTDDTGAAEYNLGLSKDRGYSARDYLMSKGINKSNISVIWHGSEKPIADNNNPYGRQLNRRIDIRLIGKRKEFFGNFYLVRPGATVAKISNNMGVTADHVREINGLENGELVAYRPIRLKKEGDLDADFNLVVPADIKSGSDFIYTVQPGDNLEIVSKKFNVPEELIMEQNNLGSTTLEVGTRLIIYPKN</sequence>
<dbReference type="PANTHER" id="PTHR30329:SF21">
    <property type="entry name" value="LIPOPROTEIN YIAD-RELATED"/>
    <property type="match status" value="1"/>
</dbReference>
<reference evidence="8 9" key="1">
    <citation type="submission" date="2017-06" db="EMBL/GenBank/DDBJ databases">
        <authorList>
            <person name="Kim H.J."/>
            <person name="Triplett B.A."/>
        </authorList>
    </citation>
    <scope>NUCLEOTIDE SEQUENCE [LARGE SCALE GENOMIC DNA]</scope>
    <source>
        <strain evidence="8 9">DSM 19307</strain>
    </source>
</reference>
<feature type="repeat" description="TPR" evidence="4">
    <location>
        <begin position="12"/>
        <end position="45"/>
    </location>
</feature>
<dbReference type="InterPro" id="IPR006665">
    <property type="entry name" value="OmpA-like"/>
</dbReference>
<evidence type="ECO:0000259" key="6">
    <source>
        <dbReference type="PROSITE" id="PS51123"/>
    </source>
</evidence>
<dbReference type="GO" id="GO:0009279">
    <property type="term" value="C:cell outer membrane"/>
    <property type="evidence" value="ECO:0007669"/>
    <property type="project" value="UniProtKB-SubCell"/>
</dbReference>
<evidence type="ECO:0000256" key="3">
    <source>
        <dbReference type="ARBA" id="ARBA00023237"/>
    </source>
</evidence>
<comment type="subcellular location">
    <subcellularLocation>
        <location evidence="1">Cell outer membrane</location>
    </subcellularLocation>
</comment>
<keyword evidence="9" id="KW-1185">Reference proteome</keyword>
<dbReference type="InterPro" id="IPR019734">
    <property type="entry name" value="TPR_rpt"/>
</dbReference>
<dbReference type="Gene3D" id="3.10.350.10">
    <property type="entry name" value="LysM domain"/>
    <property type="match status" value="1"/>
</dbReference>
<keyword evidence="2 5" id="KW-0472">Membrane</keyword>
<dbReference type="CDD" id="cd00118">
    <property type="entry name" value="LysM"/>
    <property type="match status" value="1"/>
</dbReference>
<dbReference type="Pfam" id="PF00691">
    <property type="entry name" value="OmpA"/>
    <property type="match status" value="1"/>
</dbReference>
<dbReference type="SUPFAM" id="SSF103088">
    <property type="entry name" value="OmpA-like"/>
    <property type="match status" value="1"/>
</dbReference>
<dbReference type="InterPro" id="IPR050330">
    <property type="entry name" value="Bact_OuterMem_StrucFunc"/>
</dbReference>
<evidence type="ECO:0000313" key="9">
    <source>
        <dbReference type="Proteomes" id="UP000198393"/>
    </source>
</evidence>
<evidence type="ECO:0000256" key="2">
    <source>
        <dbReference type="ARBA" id="ARBA00023136"/>
    </source>
</evidence>
<dbReference type="PROSITE" id="PS51782">
    <property type="entry name" value="LYSM"/>
    <property type="match status" value="1"/>
</dbReference>
<protein>
    <submittedName>
        <fullName evidence="8">WD40-like Beta Propeller Repeat</fullName>
    </submittedName>
</protein>
<feature type="domain" description="LysM" evidence="7">
    <location>
        <begin position="1295"/>
        <end position="1338"/>
    </location>
</feature>